<dbReference type="GO" id="GO:0009279">
    <property type="term" value="C:cell outer membrane"/>
    <property type="evidence" value="ECO:0007669"/>
    <property type="project" value="TreeGrafter"/>
</dbReference>
<protein>
    <submittedName>
        <fullName evidence="4">Inverse autotransporter beta domain-containing protein</fullName>
    </submittedName>
</protein>
<dbReference type="InterPro" id="IPR038177">
    <property type="entry name" value="IAT_beta_sf"/>
</dbReference>
<dbReference type="InterPro" id="IPR051715">
    <property type="entry name" value="Intimin-Invasin_domain"/>
</dbReference>
<evidence type="ECO:0000313" key="4">
    <source>
        <dbReference type="EMBL" id="MDR9947642.1"/>
    </source>
</evidence>
<dbReference type="SMART" id="SM00634">
    <property type="entry name" value="BID_1"/>
    <property type="match status" value="5"/>
</dbReference>
<gene>
    <name evidence="4" type="ORF">MX989_16310</name>
</gene>
<dbReference type="RefSeq" id="WP_059386180.1">
    <property type="nucleotide sequence ID" value="NZ_JACWFD010000028.1"/>
</dbReference>
<evidence type="ECO:0000313" key="5">
    <source>
        <dbReference type="Proteomes" id="UP001185068"/>
    </source>
</evidence>
<name>A0AAE4DYW7_9ENTR</name>
<dbReference type="SUPFAM" id="SSF49373">
    <property type="entry name" value="Invasin/intimin cell-adhesion fragments"/>
    <property type="match status" value="6"/>
</dbReference>
<feature type="domain" description="Big-1" evidence="3">
    <location>
        <begin position="559"/>
        <end position="652"/>
    </location>
</feature>
<accession>A0AAE4DYW7</accession>
<evidence type="ECO:0000259" key="3">
    <source>
        <dbReference type="PROSITE" id="PS51127"/>
    </source>
</evidence>
<evidence type="ECO:0000256" key="1">
    <source>
        <dbReference type="ARBA" id="ARBA00010116"/>
    </source>
</evidence>
<comment type="caution">
    <text evidence="4">The sequence shown here is derived from an EMBL/GenBank/DDBJ whole genome shotgun (WGS) entry which is preliminary data.</text>
</comment>
<dbReference type="Pfam" id="PF09134">
    <property type="entry name" value="Invasin_D3"/>
    <property type="match status" value="1"/>
</dbReference>
<dbReference type="PANTHER" id="PTHR39576">
    <property type="entry name" value="ATTACHING AND EFFACING PROTEIN HOMOLOG-RELATED-RELATED"/>
    <property type="match status" value="1"/>
</dbReference>
<feature type="region of interest" description="Disordered" evidence="2">
    <location>
        <begin position="1013"/>
        <end position="1033"/>
    </location>
</feature>
<feature type="domain" description="Big-1" evidence="3">
    <location>
        <begin position="760"/>
        <end position="853"/>
    </location>
</feature>
<dbReference type="Proteomes" id="UP001185068">
    <property type="component" value="Unassembled WGS sequence"/>
</dbReference>
<reference evidence="4" key="1">
    <citation type="submission" date="2022-11" db="EMBL/GenBank/DDBJ databases">
        <title>blaNDM-1 and qnrB1 co-producing ST413 Enterobacter.</title>
        <authorList>
            <person name="Halder G."/>
            <person name="Chaudhuri B."/>
            <person name="Dutta S."/>
        </authorList>
    </citation>
    <scope>NUCLEOTIDE SEQUENCE</scope>
    <source>
        <strain evidence="4">PEER684</strain>
    </source>
</reference>
<sequence>MFAVIQIALQLLPPSSVLYLSPVFNATAQEKISSPEKVSAKNSDQGADSIAQTAVQAGSLLSSDNASDALVSTVVNAATGKAASSVQEWLSQFGTARVNINTDEHFTLNDSDLDLLLPLYNGKENLLFTQLGGRRHDDRNIVNGGFGYRHFNDNWMWGTNIFYDRQVSGNEHQRLGFGTELGWDYLKLSANGYLRLSDWMSSSRYEDYDERVANGFDIRATGYLPAYPQLGANIIYEQYFGDSVGLFGDDEDDRQKDPYAVTVGVNYTPVPLVTMGLNQKMGKSGENDTQVNLALTWTPGVPLSAQLDPSQVAQRRTLQGGRMDLVDRNNNIVLEYRKQELISLSLPPELEGAEQSKQAVTAKVKAKHGLDRIEWRGDSFFSHGGKITAGSSPEQVVMTLPVWQGSGSNSYTLSATAWDKKGNASSPERINVTVNGIDVNTLQSTTTVSSAKVPADGKSTAVVSVTLKTSAGEAATGLASRLTATLTSSVTAAAKAAGAITDKAPTMGAFTESGSGIYTATLISGTTPDTLTIQPLIDGTITLATATLIEEATAVLPQLTTLDTSANSALASGSAPITLTAHVTDQYGKVLKDAVVNWSADSAQAVLSASQTSTDETGAAQIQVSSKDVITTVVTAQLQGGNALSSPSLTFTADMSTAKVVAIDSEKDRVVANNTDTSVVTAQVTDGYSHPVSGVTVNWTVKMDDTAVATKTSTTDSSGNAVLSLKSSKTGTITVNAEVNGTTQETNPITFVADTSTVVISQITTDKQQGVANGTDSITYQATVTDAKGNAIAGATVNWSADNRDVKLSAAQTTSAADGTSQITITSVKAGDVVVTVQTSEATPKAANKVTFVADAATAKVTGIQADKTQAVADGADVITWTATVTDANDNVVTGTTLNWSTTQDGVTLAPASSDTDVNGTATTAGTSVKAGTAVKVTATPATNTSGEKTDGAVTFIGDVKTATVVSLTPSSTHVPINGSGVTYTAVVTDANGNPLQGETVTWTTTMNTLSATETTTNSSGKTSVTLKGGTRGGATVTATAGGTTLEDRSVDFFDTVSYDWTITGASGQYKGDVITDYNSVGFIATGDTVGPTSLYKGGTSGQPATTLTVPMKDENDVVHNVVFKGVRQTEGCVTVPFNDATVCETLRNKPQLNYYASDNPSLPKGIYEGVITFDGQDYNTGGTRLLSYHINTLLTVE</sequence>
<feature type="domain" description="Big-1" evidence="3">
    <location>
        <begin position="660"/>
        <end position="752"/>
    </location>
</feature>
<dbReference type="PRINTS" id="PR01369">
    <property type="entry name" value="INTIMIN"/>
</dbReference>
<proteinExistence type="inferred from homology"/>
<dbReference type="InterPro" id="IPR013783">
    <property type="entry name" value="Ig-like_fold"/>
</dbReference>
<feature type="domain" description="Big-1" evidence="3">
    <location>
        <begin position="861"/>
        <end position="957"/>
    </location>
</feature>
<comment type="similarity">
    <text evidence="1">Belongs to the intimin/invasin family.</text>
</comment>
<feature type="domain" description="Big-1" evidence="3">
    <location>
        <begin position="965"/>
        <end position="1054"/>
    </location>
</feature>
<dbReference type="Gene3D" id="2.60.40.10">
    <property type="entry name" value="Immunoglobulins"/>
    <property type="match status" value="6"/>
</dbReference>
<dbReference type="InterPro" id="IPR008964">
    <property type="entry name" value="Invasin/intimin_cell_adhesion"/>
</dbReference>
<dbReference type="FunFam" id="2.40.160.160:FF:000001">
    <property type="entry name" value="Intimin-like inverse autotransporter SinH"/>
    <property type="match status" value="1"/>
</dbReference>
<evidence type="ECO:0000256" key="2">
    <source>
        <dbReference type="SAM" id="MobiDB-lite"/>
    </source>
</evidence>
<dbReference type="PANTHER" id="PTHR39576:SF2">
    <property type="entry name" value="ATTACHING AND EFFACING PROTEIN HOMOLOG-RELATED"/>
    <property type="match status" value="1"/>
</dbReference>
<dbReference type="GO" id="GO:0007155">
    <property type="term" value="P:cell adhesion"/>
    <property type="evidence" value="ECO:0007669"/>
    <property type="project" value="InterPro"/>
</dbReference>
<dbReference type="Pfam" id="PF11924">
    <property type="entry name" value="IAT_beta"/>
    <property type="match status" value="1"/>
</dbReference>
<dbReference type="InterPro" id="IPR003344">
    <property type="entry name" value="Big_1_dom"/>
</dbReference>
<organism evidence="4 5">
    <name type="scientific">Enterobacter sichuanensis</name>
    <dbReference type="NCBI Taxonomy" id="2071710"/>
    <lineage>
        <taxon>Bacteria</taxon>
        <taxon>Pseudomonadati</taxon>
        <taxon>Pseudomonadota</taxon>
        <taxon>Gammaproteobacteria</taxon>
        <taxon>Enterobacterales</taxon>
        <taxon>Enterobacteriaceae</taxon>
        <taxon>Enterobacter</taxon>
        <taxon>Enterobacter cloacae complex</taxon>
    </lineage>
</organism>
<dbReference type="Gene3D" id="2.40.160.160">
    <property type="entry name" value="Inverse autotransporter, beta-domain"/>
    <property type="match status" value="1"/>
</dbReference>
<feature type="compositionally biased region" description="Polar residues" evidence="2">
    <location>
        <begin position="1013"/>
        <end position="1026"/>
    </location>
</feature>
<dbReference type="PROSITE" id="PS51127">
    <property type="entry name" value="BIG1"/>
    <property type="match status" value="5"/>
</dbReference>
<dbReference type="AlphaFoldDB" id="A0AAE4DYW7"/>
<dbReference type="InterPro" id="IPR003535">
    <property type="entry name" value="Intimin/invasin_bac"/>
</dbReference>
<dbReference type="EMBL" id="JALLIR010000001">
    <property type="protein sequence ID" value="MDR9947642.1"/>
    <property type="molecule type" value="Genomic_DNA"/>
</dbReference>
<dbReference type="InterPro" id="IPR024519">
    <property type="entry name" value="IAT_beta"/>
</dbReference>
<dbReference type="InterPro" id="IPR015217">
    <property type="entry name" value="Invasin_dom_3"/>
</dbReference>
<dbReference type="Pfam" id="PF02369">
    <property type="entry name" value="Big_1"/>
    <property type="match status" value="5"/>
</dbReference>